<name>X1S1L1_9ZZZZ</name>
<accession>X1S1L1</accession>
<organism evidence="1">
    <name type="scientific">marine sediment metagenome</name>
    <dbReference type="NCBI Taxonomy" id="412755"/>
    <lineage>
        <taxon>unclassified sequences</taxon>
        <taxon>metagenomes</taxon>
        <taxon>ecological metagenomes</taxon>
    </lineage>
</organism>
<protein>
    <submittedName>
        <fullName evidence="1">Uncharacterized protein</fullName>
    </submittedName>
</protein>
<dbReference type="EMBL" id="BARV01044600">
    <property type="protein sequence ID" value="GAI61669.1"/>
    <property type="molecule type" value="Genomic_DNA"/>
</dbReference>
<reference evidence="1" key="1">
    <citation type="journal article" date="2014" name="Front. Microbiol.">
        <title>High frequency of phylogenetically diverse reductive dehalogenase-homologous genes in deep subseafloor sedimentary metagenomes.</title>
        <authorList>
            <person name="Kawai M."/>
            <person name="Futagami T."/>
            <person name="Toyoda A."/>
            <person name="Takaki Y."/>
            <person name="Nishi S."/>
            <person name="Hori S."/>
            <person name="Arai W."/>
            <person name="Tsubouchi T."/>
            <person name="Morono Y."/>
            <person name="Uchiyama I."/>
            <person name="Ito T."/>
            <person name="Fujiyama A."/>
            <person name="Inagaki F."/>
            <person name="Takami H."/>
        </authorList>
    </citation>
    <scope>NUCLEOTIDE SEQUENCE</scope>
    <source>
        <strain evidence="1">Expedition CK06-06</strain>
    </source>
</reference>
<comment type="caution">
    <text evidence="1">The sequence shown here is derived from an EMBL/GenBank/DDBJ whole genome shotgun (WGS) entry which is preliminary data.</text>
</comment>
<dbReference type="AlphaFoldDB" id="X1S1L1"/>
<feature type="non-terminal residue" evidence="1">
    <location>
        <position position="54"/>
    </location>
</feature>
<evidence type="ECO:0000313" key="1">
    <source>
        <dbReference type="EMBL" id="GAI61669.1"/>
    </source>
</evidence>
<proteinExistence type="predicted"/>
<sequence>MLKAVEDNDRDALMHYLDFASLLRPGYRDYALQMDSIRTFRTPNDILDDLTEGG</sequence>
<gene>
    <name evidence="1" type="ORF">S06H3_65896</name>
</gene>